<dbReference type="PANTHER" id="PTHR33337:SF44">
    <property type="entry name" value="DUF636 DOMAIN PROTEIN (AFU_ORTHOLOGUE AFUA_1G09754)"/>
    <property type="match status" value="1"/>
</dbReference>
<dbReference type="EMBL" id="GL433851">
    <property type="protein sequence ID" value="EFN53553.1"/>
    <property type="molecule type" value="Genomic_DNA"/>
</dbReference>
<accession>E1ZKU8</accession>
<dbReference type="AlphaFoldDB" id="E1ZKU8"/>
<dbReference type="InterPro" id="IPR006913">
    <property type="entry name" value="CENP-V/GFA"/>
</dbReference>
<evidence type="ECO:0000259" key="5">
    <source>
        <dbReference type="Pfam" id="PF04828"/>
    </source>
</evidence>
<dbReference type="PANTHER" id="PTHR33337">
    <property type="entry name" value="GFA DOMAIN-CONTAINING PROTEIN"/>
    <property type="match status" value="1"/>
</dbReference>
<keyword evidence="4" id="KW-0456">Lyase</keyword>
<dbReference type="GO" id="GO:0016846">
    <property type="term" value="F:carbon-sulfur lyase activity"/>
    <property type="evidence" value="ECO:0007669"/>
    <property type="project" value="InterPro"/>
</dbReference>
<dbReference type="eggNOG" id="ENOG502S4B4">
    <property type="taxonomic scope" value="Eukaryota"/>
</dbReference>
<keyword evidence="7" id="KW-1185">Reference proteome</keyword>
<keyword evidence="2" id="KW-0479">Metal-binding</keyword>
<dbReference type="Gene3D" id="3.90.1590.10">
    <property type="entry name" value="glutathione-dependent formaldehyde- activating enzyme (gfa)"/>
    <property type="match status" value="1"/>
</dbReference>
<sequence>MELQGSCRCGAVKFSCLSQAPVPFMRCYCRQGMQGGAGQRINRTGVHICRKVSGCGGYAINIMAQADSLKVTGRENLKPYRLMLPAESGGALQPSTNTRFFCKECGCHLWAQDPSWEQWCYPFAGAIDTELPVPPRSVHMMLKDKAPWVVPQVGPQDDQFDAYPDLSIEEWHKKHKLWVE</sequence>
<proteinExistence type="inferred from homology"/>
<dbReference type="OMA" id="PDEMVCI"/>
<dbReference type="KEGG" id="cvr:CHLNCDRAFT_25663"/>
<comment type="similarity">
    <text evidence="1">Belongs to the Gfa family.</text>
</comment>
<dbReference type="InParanoid" id="E1ZKU8"/>
<evidence type="ECO:0000313" key="7">
    <source>
        <dbReference type="Proteomes" id="UP000008141"/>
    </source>
</evidence>
<organism evidence="7">
    <name type="scientific">Chlorella variabilis</name>
    <name type="common">Green alga</name>
    <dbReference type="NCBI Taxonomy" id="554065"/>
    <lineage>
        <taxon>Eukaryota</taxon>
        <taxon>Viridiplantae</taxon>
        <taxon>Chlorophyta</taxon>
        <taxon>core chlorophytes</taxon>
        <taxon>Trebouxiophyceae</taxon>
        <taxon>Chlorellales</taxon>
        <taxon>Chlorellaceae</taxon>
        <taxon>Chlorella clade</taxon>
        <taxon>Chlorella</taxon>
    </lineage>
</organism>
<reference evidence="6 7" key="1">
    <citation type="journal article" date="2010" name="Plant Cell">
        <title>The Chlorella variabilis NC64A genome reveals adaptation to photosymbiosis, coevolution with viruses, and cryptic sex.</title>
        <authorList>
            <person name="Blanc G."/>
            <person name="Duncan G."/>
            <person name="Agarkova I."/>
            <person name="Borodovsky M."/>
            <person name="Gurnon J."/>
            <person name="Kuo A."/>
            <person name="Lindquist E."/>
            <person name="Lucas S."/>
            <person name="Pangilinan J."/>
            <person name="Polle J."/>
            <person name="Salamov A."/>
            <person name="Terry A."/>
            <person name="Yamada T."/>
            <person name="Dunigan D.D."/>
            <person name="Grigoriev I.V."/>
            <person name="Claverie J.M."/>
            <person name="Van Etten J.L."/>
        </authorList>
    </citation>
    <scope>NUCLEOTIDE SEQUENCE [LARGE SCALE GENOMIC DNA]</scope>
    <source>
        <strain evidence="6 7">NC64A</strain>
    </source>
</reference>
<name>E1ZKU8_CHLVA</name>
<dbReference type="OrthoDB" id="406544at2759"/>
<evidence type="ECO:0000256" key="3">
    <source>
        <dbReference type="ARBA" id="ARBA00022833"/>
    </source>
</evidence>
<feature type="domain" description="CENP-V/GFA" evidence="5">
    <location>
        <begin position="3"/>
        <end position="136"/>
    </location>
</feature>
<evidence type="ECO:0000256" key="4">
    <source>
        <dbReference type="ARBA" id="ARBA00023239"/>
    </source>
</evidence>
<gene>
    <name evidence="6" type="ORF">CHLNCDRAFT_25663</name>
</gene>
<dbReference type="GeneID" id="17353039"/>
<dbReference type="Pfam" id="PF04828">
    <property type="entry name" value="GFA"/>
    <property type="match status" value="1"/>
</dbReference>
<keyword evidence="3" id="KW-0862">Zinc</keyword>
<dbReference type="Proteomes" id="UP000008141">
    <property type="component" value="Unassembled WGS sequence"/>
</dbReference>
<dbReference type="SUPFAM" id="SSF51316">
    <property type="entry name" value="Mss4-like"/>
    <property type="match status" value="1"/>
</dbReference>
<dbReference type="RefSeq" id="XP_005845655.1">
    <property type="nucleotide sequence ID" value="XM_005845593.1"/>
</dbReference>
<evidence type="ECO:0000256" key="2">
    <source>
        <dbReference type="ARBA" id="ARBA00022723"/>
    </source>
</evidence>
<dbReference type="GO" id="GO:0046872">
    <property type="term" value="F:metal ion binding"/>
    <property type="evidence" value="ECO:0007669"/>
    <property type="project" value="UniProtKB-KW"/>
</dbReference>
<dbReference type="STRING" id="554065.E1ZKU8"/>
<dbReference type="InterPro" id="IPR011057">
    <property type="entry name" value="Mss4-like_sf"/>
</dbReference>
<evidence type="ECO:0000256" key="1">
    <source>
        <dbReference type="ARBA" id="ARBA00005495"/>
    </source>
</evidence>
<protein>
    <recommendedName>
        <fullName evidence="5">CENP-V/GFA domain-containing protein</fullName>
    </recommendedName>
</protein>
<evidence type="ECO:0000313" key="6">
    <source>
        <dbReference type="EMBL" id="EFN53553.1"/>
    </source>
</evidence>